<dbReference type="InterPro" id="IPR023299">
    <property type="entry name" value="ATPase_P-typ_cyto_dom_N"/>
</dbReference>
<dbReference type="AlphaFoldDB" id="A0A078JPV9"/>
<dbReference type="Gene3D" id="1.20.1110.10">
    <property type="entry name" value="Calcium-transporting ATPase, transmembrane domain"/>
    <property type="match status" value="1"/>
</dbReference>
<dbReference type="Gene3D" id="3.40.50.1000">
    <property type="entry name" value="HAD superfamily/HAD-like"/>
    <property type="match status" value="1"/>
</dbReference>
<dbReference type="Gene3D" id="3.40.1110.10">
    <property type="entry name" value="Calcium-transporting ATPase, cytoplasmic domain N"/>
    <property type="match status" value="1"/>
</dbReference>
<evidence type="ECO:0000313" key="3">
    <source>
        <dbReference type="Proteomes" id="UP000028999"/>
    </source>
</evidence>
<dbReference type="Proteomes" id="UP000028999">
    <property type="component" value="Unassembled WGS sequence"/>
</dbReference>
<dbReference type="Gramene" id="CDY67736">
    <property type="protein sequence ID" value="CDY67736"/>
    <property type="gene ID" value="GSBRNA2T00066109001"/>
</dbReference>
<accession>A0A078JPV9</accession>
<evidence type="ECO:0000313" key="2">
    <source>
        <dbReference type="EMBL" id="CDY67736.1"/>
    </source>
</evidence>
<reference evidence="2 3" key="1">
    <citation type="journal article" date="2014" name="Science">
        <title>Plant genetics. Early allopolyploid evolution in the post-Neolithic Brassica napus oilseed genome.</title>
        <authorList>
            <person name="Chalhoub B."/>
            <person name="Denoeud F."/>
            <person name="Liu S."/>
            <person name="Parkin I.A."/>
            <person name="Tang H."/>
            <person name="Wang X."/>
            <person name="Chiquet J."/>
            <person name="Belcram H."/>
            <person name="Tong C."/>
            <person name="Samans B."/>
            <person name="Correa M."/>
            <person name="Da Silva C."/>
            <person name="Just J."/>
            <person name="Falentin C."/>
            <person name="Koh C.S."/>
            <person name="Le Clainche I."/>
            <person name="Bernard M."/>
            <person name="Bento P."/>
            <person name="Noel B."/>
            <person name="Labadie K."/>
            <person name="Alberti A."/>
            <person name="Charles M."/>
            <person name="Arnaud D."/>
            <person name="Guo H."/>
            <person name="Daviaud C."/>
            <person name="Alamery S."/>
            <person name="Jabbari K."/>
            <person name="Zhao M."/>
            <person name="Edger P.P."/>
            <person name="Chelaifa H."/>
            <person name="Tack D."/>
            <person name="Lassalle G."/>
            <person name="Mestiri I."/>
            <person name="Schnel N."/>
            <person name="Le Paslier M.C."/>
            <person name="Fan G."/>
            <person name="Renault V."/>
            <person name="Bayer P.E."/>
            <person name="Golicz A.A."/>
            <person name="Manoli S."/>
            <person name="Lee T.H."/>
            <person name="Thi V.H."/>
            <person name="Chalabi S."/>
            <person name="Hu Q."/>
            <person name="Fan C."/>
            <person name="Tollenaere R."/>
            <person name="Lu Y."/>
            <person name="Battail C."/>
            <person name="Shen J."/>
            <person name="Sidebottom C.H."/>
            <person name="Wang X."/>
            <person name="Canaguier A."/>
            <person name="Chauveau A."/>
            <person name="Berard A."/>
            <person name="Deniot G."/>
            <person name="Guan M."/>
            <person name="Liu Z."/>
            <person name="Sun F."/>
            <person name="Lim Y.P."/>
            <person name="Lyons E."/>
            <person name="Town C.D."/>
            <person name="Bancroft I."/>
            <person name="Wang X."/>
            <person name="Meng J."/>
            <person name="Ma J."/>
            <person name="Pires J.C."/>
            <person name="King G.J."/>
            <person name="Brunel D."/>
            <person name="Delourme R."/>
            <person name="Renard M."/>
            <person name="Aury J.M."/>
            <person name="Adams K.L."/>
            <person name="Batley J."/>
            <person name="Snowdon R.J."/>
            <person name="Tost J."/>
            <person name="Edwards D."/>
            <person name="Zhou Y."/>
            <person name="Hua W."/>
            <person name="Sharpe A.G."/>
            <person name="Paterson A.H."/>
            <person name="Guan C."/>
            <person name="Wincker P."/>
        </authorList>
    </citation>
    <scope>NUCLEOTIDE SEQUENCE [LARGE SCALE GENOMIC DNA]</scope>
    <source>
        <strain evidence="3">cv. Darmor-bzh</strain>
    </source>
</reference>
<keyword evidence="3" id="KW-1185">Reference proteome</keyword>
<name>A0A078JPV9_BRANA</name>
<sequence>MNDKLSLGYLETCETMGSATTICSEKTGTLTNSHMTIVKSCICMNL</sequence>
<proteinExistence type="predicted"/>
<dbReference type="EMBL" id="LK036457">
    <property type="protein sequence ID" value="CDY67736.1"/>
    <property type="molecule type" value="Genomic_DNA"/>
</dbReference>
<dbReference type="PaxDb" id="3708-A0A078JPV9"/>
<dbReference type="PANTHER" id="PTHR24093">
    <property type="entry name" value="CATION TRANSPORTING ATPASE"/>
    <property type="match status" value="1"/>
</dbReference>
<evidence type="ECO:0000256" key="1">
    <source>
        <dbReference type="ARBA" id="ARBA00022842"/>
    </source>
</evidence>
<organism evidence="2 3">
    <name type="scientific">Brassica napus</name>
    <name type="common">Rape</name>
    <dbReference type="NCBI Taxonomy" id="3708"/>
    <lineage>
        <taxon>Eukaryota</taxon>
        <taxon>Viridiplantae</taxon>
        <taxon>Streptophyta</taxon>
        <taxon>Embryophyta</taxon>
        <taxon>Tracheophyta</taxon>
        <taxon>Spermatophyta</taxon>
        <taxon>Magnoliopsida</taxon>
        <taxon>eudicotyledons</taxon>
        <taxon>Gunneridae</taxon>
        <taxon>Pentapetalae</taxon>
        <taxon>rosids</taxon>
        <taxon>malvids</taxon>
        <taxon>Brassicales</taxon>
        <taxon>Brassicaceae</taxon>
        <taxon>Brassiceae</taxon>
        <taxon>Brassica</taxon>
    </lineage>
</organism>
<protein>
    <submittedName>
        <fullName evidence="2">BnaCnng56160D protein</fullName>
    </submittedName>
</protein>
<dbReference type="PANTHER" id="PTHR24093:SF474">
    <property type="entry name" value="CALCIUM-TRANSPORTING ATPASE 2, PLASMA MEMBRANE-TYPE"/>
    <property type="match status" value="1"/>
</dbReference>
<gene>
    <name evidence="2" type="primary">BnaCnng56160D</name>
    <name evidence="2" type="ORF">GSBRNA2T00066109001</name>
</gene>
<dbReference type="GO" id="GO:0000166">
    <property type="term" value="F:nucleotide binding"/>
    <property type="evidence" value="ECO:0007669"/>
    <property type="project" value="InterPro"/>
</dbReference>
<keyword evidence="1" id="KW-0460">Magnesium</keyword>
<dbReference type="InterPro" id="IPR023214">
    <property type="entry name" value="HAD_sf"/>
</dbReference>